<dbReference type="PANTHER" id="PTHR43428:SF1">
    <property type="entry name" value="ARSENATE REDUCTASE"/>
    <property type="match status" value="1"/>
</dbReference>
<comment type="caution">
    <text evidence="3">The sequence shown here is derived from an EMBL/GenBank/DDBJ whole genome shotgun (WGS) entry which is preliminary data.</text>
</comment>
<dbReference type="GO" id="GO:0046685">
    <property type="term" value="P:response to arsenic-containing substance"/>
    <property type="evidence" value="ECO:0007669"/>
    <property type="project" value="UniProtKB-KW"/>
</dbReference>
<keyword evidence="1" id="KW-0059">Arsenical resistance</keyword>
<organism evidence="3 4">
    <name type="scientific">Duganella vulcania</name>
    <dbReference type="NCBI Taxonomy" id="2692166"/>
    <lineage>
        <taxon>Bacteria</taxon>
        <taxon>Pseudomonadati</taxon>
        <taxon>Pseudomonadota</taxon>
        <taxon>Betaproteobacteria</taxon>
        <taxon>Burkholderiales</taxon>
        <taxon>Oxalobacteraceae</taxon>
        <taxon>Telluria group</taxon>
        <taxon>Duganella</taxon>
    </lineage>
</organism>
<evidence type="ECO:0000256" key="1">
    <source>
        <dbReference type="ARBA" id="ARBA00022849"/>
    </source>
</evidence>
<dbReference type="SUPFAM" id="SSF52788">
    <property type="entry name" value="Phosphotyrosine protein phosphatases I"/>
    <property type="match status" value="1"/>
</dbReference>
<name>A0A845FXF7_9BURK</name>
<dbReference type="Pfam" id="PF01451">
    <property type="entry name" value="LMWPc"/>
    <property type="match status" value="1"/>
</dbReference>
<dbReference type="Proteomes" id="UP000470302">
    <property type="component" value="Unassembled WGS sequence"/>
</dbReference>
<gene>
    <name evidence="3" type="ORF">GTP91_01865</name>
</gene>
<proteinExistence type="predicted"/>
<reference evidence="3 4" key="1">
    <citation type="submission" date="2020-01" db="EMBL/GenBank/DDBJ databases">
        <title>Novel species isolated from a subtropical stream in China.</title>
        <authorList>
            <person name="Lu H."/>
        </authorList>
    </citation>
    <scope>NUCLEOTIDE SEQUENCE [LARGE SCALE GENOMIC DNA]</scope>
    <source>
        <strain evidence="3 4">FT82W</strain>
    </source>
</reference>
<dbReference type="SMART" id="SM00226">
    <property type="entry name" value="LMWPc"/>
    <property type="match status" value="1"/>
</dbReference>
<protein>
    <submittedName>
        <fullName evidence="3">Arsenate reductase ArsC</fullName>
    </submittedName>
</protein>
<dbReference type="InterPro" id="IPR023485">
    <property type="entry name" value="Ptyr_pPase"/>
</dbReference>
<feature type="domain" description="Phosphotyrosine protein phosphatase I" evidence="2">
    <location>
        <begin position="1"/>
        <end position="135"/>
    </location>
</feature>
<dbReference type="AlphaFoldDB" id="A0A845FXF7"/>
<evidence type="ECO:0000313" key="3">
    <source>
        <dbReference type="EMBL" id="MYM85920.1"/>
    </source>
</evidence>
<dbReference type="RefSeq" id="WP_161095238.1">
    <property type="nucleotide sequence ID" value="NZ_WWCW01000003.1"/>
</dbReference>
<accession>A0A845FXF7</accession>
<sequence>MNVLFLCTGNSCRSVLSEGVFNHLAPAGWRAISAGSQPVGALHPRAVALLARKGISTEGYYSKSWNDLPVTPDIVITVCGSAAGETCPAYLGQVLRAHWGVDDPSHVVGTEEEIEAAFEHAYRIIRARIEAFLALPPGLDKHQLKQELDRIGGLSVS</sequence>
<dbReference type="InterPro" id="IPR036196">
    <property type="entry name" value="Ptyr_pPase_sf"/>
</dbReference>
<dbReference type="CDD" id="cd16345">
    <property type="entry name" value="LMWP_ArsC"/>
    <property type="match status" value="1"/>
</dbReference>
<dbReference type="Gene3D" id="3.40.50.2300">
    <property type="match status" value="1"/>
</dbReference>
<evidence type="ECO:0000313" key="4">
    <source>
        <dbReference type="Proteomes" id="UP000470302"/>
    </source>
</evidence>
<dbReference type="PANTHER" id="PTHR43428">
    <property type="entry name" value="ARSENATE REDUCTASE"/>
    <property type="match status" value="1"/>
</dbReference>
<evidence type="ECO:0000259" key="2">
    <source>
        <dbReference type="SMART" id="SM00226"/>
    </source>
</evidence>
<dbReference type="EMBL" id="WWCW01000003">
    <property type="protein sequence ID" value="MYM85920.1"/>
    <property type="molecule type" value="Genomic_DNA"/>
</dbReference>